<accession>A0A0F7ZL49</accession>
<name>A0A0F7ZL49_9HYPO</name>
<evidence type="ECO:0000256" key="1">
    <source>
        <dbReference type="SAM" id="MobiDB-lite"/>
    </source>
</evidence>
<evidence type="ECO:0000313" key="3">
    <source>
        <dbReference type="Proteomes" id="UP000054481"/>
    </source>
</evidence>
<sequence length="602" mass="66855">MHTFQAFVIASVGGRHRCLAAISAEEDNEYESEPSLGRLRQAIRIFSEAQNRAPILHEIHLASRYDFSDKKELCPCPFIATCLNVACSYDLTECITKSPADTLRAGLPYKKARYNESMVIDISDLDCIKYCFLWFQIWPEGEWVRNGHEAPSSDLPRPRGPQTSLRDQSARVMVKSLLEQREIEPDLLSNVRGMTGSEKMLERILLENAMSVDGSPASIELLDFVDAHRPHVDWSRYPNLTVDTAIAILKRPSFSQTTTVSLHLNALAAPEKLAELSDGIGELRNLVVLSKPGHEDDMESADDLVHSACANAGRGLAKGALYLSSPFACGLEDWIWLEHETTPPSSQAFPVAQFLLVHQGQFLYGRPRFEYFFLGDAVCGPIKAVNGLFRYLRGMCCHHGHDGSTGLAVAYGFACASSTLGNPDQTSIGPLPSETYLIAKRQYLYEPSRLYSKMRDLTPGTWTMLIAKKIVPKERPEGCHEYAYHVHLKCAMVRSKTTMKADSSDPTWRPFTSSDVEVVGLDRFLELTVPQLAAQELREAVEELEESVKRNPPHPLATVSFHLLGPDEACNLLNQFSSRVPKTGRAANKAISGEDGAQSKLS</sequence>
<evidence type="ECO:0000313" key="2">
    <source>
        <dbReference type="EMBL" id="KJZ70935.1"/>
    </source>
</evidence>
<dbReference type="AlphaFoldDB" id="A0A0F7ZL49"/>
<organism evidence="2 3">
    <name type="scientific">Hirsutella minnesotensis 3608</name>
    <dbReference type="NCBI Taxonomy" id="1043627"/>
    <lineage>
        <taxon>Eukaryota</taxon>
        <taxon>Fungi</taxon>
        <taxon>Dikarya</taxon>
        <taxon>Ascomycota</taxon>
        <taxon>Pezizomycotina</taxon>
        <taxon>Sordariomycetes</taxon>
        <taxon>Hypocreomycetidae</taxon>
        <taxon>Hypocreales</taxon>
        <taxon>Ophiocordycipitaceae</taxon>
        <taxon>Hirsutella</taxon>
    </lineage>
</organism>
<protein>
    <submittedName>
        <fullName evidence="2">Uncharacterized protein</fullName>
    </submittedName>
</protein>
<reference evidence="2 3" key="1">
    <citation type="journal article" date="2014" name="Genome Biol. Evol.">
        <title>Comparative genomics and transcriptomics analyses reveal divergent lifestyle features of nematode endoparasitic fungus Hirsutella minnesotensis.</title>
        <authorList>
            <person name="Lai Y."/>
            <person name="Liu K."/>
            <person name="Zhang X."/>
            <person name="Zhang X."/>
            <person name="Li K."/>
            <person name="Wang N."/>
            <person name="Shu C."/>
            <person name="Wu Y."/>
            <person name="Wang C."/>
            <person name="Bushley K.E."/>
            <person name="Xiang M."/>
            <person name="Liu X."/>
        </authorList>
    </citation>
    <scope>NUCLEOTIDE SEQUENCE [LARGE SCALE GENOMIC DNA]</scope>
    <source>
        <strain evidence="2 3">3608</strain>
    </source>
</reference>
<feature type="region of interest" description="Disordered" evidence="1">
    <location>
        <begin position="583"/>
        <end position="602"/>
    </location>
</feature>
<keyword evidence="3" id="KW-1185">Reference proteome</keyword>
<dbReference type="EMBL" id="KQ030599">
    <property type="protein sequence ID" value="KJZ70935.1"/>
    <property type="molecule type" value="Genomic_DNA"/>
</dbReference>
<dbReference type="OrthoDB" id="3515175at2759"/>
<dbReference type="Proteomes" id="UP000054481">
    <property type="component" value="Unassembled WGS sequence"/>
</dbReference>
<gene>
    <name evidence="2" type="ORF">HIM_09686</name>
</gene>
<proteinExistence type="predicted"/>